<dbReference type="PANTHER" id="PTHR47186:SF3">
    <property type="entry name" value="OS09G0267800 PROTEIN"/>
    <property type="match status" value="1"/>
</dbReference>
<proteinExistence type="predicted"/>
<organism evidence="3 4">
    <name type="scientific">Rubroshorea leprosula</name>
    <dbReference type="NCBI Taxonomy" id="152421"/>
    <lineage>
        <taxon>Eukaryota</taxon>
        <taxon>Viridiplantae</taxon>
        <taxon>Streptophyta</taxon>
        <taxon>Embryophyta</taxon>
        <taxon>Tracheophyta</taxon>
        <taxon>Spermatophyta</taxon>
        <taxon>Magnoliopsida</taxon>
        <taxon>eudicotyledons</taxon>
        <taxon>Gunneridae</taxon>
        <taxon>Pentapetalae</taxon>
        <taxon>rosids</taxon>
        <taxon>malvids</taxon>
        <taxon>Malvales</taxon>
        <taxon>Dipterocarpaceae</taxon>
        <taxon>Rubroshorea</taxon>
    </lineage>
</organism>
<dbReference type="EMBL" id="BPVZ01000053">
    <property type="protein sequence ID" value="GKV19455.1"/>
    <property type="molecule type" value="Genomic_DNA"/>
</dbReference>
<reference evidence="3 4" key="1">
    <citation type="journal article" date="2021" name="Commun. Biol.">
        <title>The genome of Shorea leprosula (Dipterocarpaceae) highlights the ecological relevance of drought in aseasonal tropical rainforests.</title>
        <authorList>
            <person name="Ng K.K.S."/>
            <person name="Kobayashi M.J."/>
            <person name="Fawcett J.A."/>
            <person name="Hatakeyama M."/>
            <person name="Paape T."/>
            <person name="Ng C.H."/>
            <person name="Ang C.C."/>
            <person name="Tnah L.H."/>
            <person name="Lee C.T."/>
            <person name="Nishiyama T."/>
            <person name="Sese J."/>
            <person name="O'Brien M.J."/>
            <person name="Copetti D."/>
            <person name="Mohd Noor M.I."/>
            <person name="Ong R.C."/>
            <person name="Putra M."/>
            <person name="Sireger I.Z."/>
            <person name="Indrioko S."/>
            <person name="Kosugi Y."/>
            <person name="Izuno A."/>
            <person name="Isagi Y."/>
            <person name="Lee S.L."/>
            <person name="Shimizu K.K."/>
        </authorList>
    </citation>
    <scope>NUCLEOTIDE SEQUENCE [LARGE SCALE GENOMIC DNA]</scope>
    <source>
        <strain evidence="3">214</strain>
    </source>
</reference>
<evidence type="ECO:0000313" key="3">
    <source>
        <dbReference type="EMBL" id="GKV19455.1"/>
    </source>
</evidence>
<dbReference type="AlphaFoldDB" id="A0AAV5K8B1"/>
<feature type="domain" description="Disease resistance R13L4/SHOC-2-like LRR" evidence="2">
    <location>
        <begin position="1"/>
        <end position="132"/>
    </location>
</feature>
<dbReference type="PANTHER" id="PTHR47186">
    <property type="entry name" value="LEUCINE-RICH REPEAT-CONTAINING PROTEIN 57"/>
    <property type="match status" value="1"/>
</dbReference>
<dbReference type="Pfam" id="PF23598">
    <property type="entry name" value="LRR_14"/>
    <property type="match status" value="1"/>
</dbReference>
<comment type="caution">
    <text evidence="3">The sequence shown here is derived from an EMBL/GenBank/DDBJ whole genome shotgun (WGS) entry which is preliminary data.</text>
</comment>
<keyword evidence="1" id="KW-0677">Repeat</keyword>
<keyword evidence="4" id="KW-1185">Reference proteome</keyword>
<evidence type="ECO:0000313" key="4">
    <source>
        <dbReference type="Proteomes" id="UP001054252"/>
    </source>
</evidence>
<name>A0AAV5K8B1_9ROSI</name>
<dbReference type="Gene3D" id="3.80.10.10">
    <property type="entry name" value="Ribonuclease Inhibitor"/>
    <property type="match status" value="1"/>
</dbReference>
<dbReference type="SUPFAM" id="SSF52058">
    <property type="entry name" value="L domain-like"/>
    <property type="match status" value="1"/>
</dbReference>
<evidence type="ECO:0000256" key="1">
    <source>
        <dbReference type="ARBA" id="ARBA00022737"/>
    </source>
</evidence>
<sequence>MHLRSLHLPWSNQLEGLPERLCNLLNLEYLDLMGCQNLKQLPDSIGKLINMRFLYTNGCHALIHYPQGVRILTSFRQLKGLIARADRNEAKEWSLVDLENLKHLLVLHFKVVGNSIDMAQARKVHLQNIPKIWIFLAGNIQKADINEALDPHKTILDLKFVDDYWMGF</sequence>
<dbReference type="Proteomes" id="UP001054252">
    <property type="component" value="Unassembled WGS sequence"/>
</dbReference>
<gene>
    <name evidence="3" type="ORF">SLEP1_g29716</name>
</gene>
<protein>
    <recommendedName>
        <fullName evidence="2">Disease resistance R13L4/SHOC-2-like LRR domain-containing protein</fullName>
    </recommendedName>
</protein>
<accession>A0AAV5K8B1</accession>
<dbReference type="InterPro" id="IPR032675">
    <property type="entry name" value="LRR_dom_sf"/>
</dbReference>
<evidence type="ECO:0000259" key="2">
    <source>
        <dbReference type="Pfam" id="PF23598"/>
    </source>
</evidence>
<dbReference type="InterPro" id="IPR055414">
    <property type="entry name" value="LRR_R13L4/SHOC2-like"/>
</dbReference>